<evidence type="ECO:0000313" key="2">
    <source>
        <dbReference type="EMBL" id="KUM56019.1"/>
    </source>
</evidence>
<dbReference type="PANTHER" id="PTHR10900">
    <property type="entry name" value="PERIOSTIN-RELATED"/>
    <property type="match status" value="1"/>
</dbReference>
<proteinExistence type="predicted"/>
<dbReference type="SUPFAM" id="SSF82153">
    <property type="entry name" value="FAS1 domain"/>
    <property type="match status" value="2"/>
</dbReference>
<feature type="domain" description="FAS1" evidence="1">
    <location>
        <begin position="58"/>
        <end position="195"/>
    </location>
</feature>
<dbReference type="InterPro" id="IPR000782">
    <property type="entry name" value="FAS1_domain"/>
</dbReference>
<dbReference type="Proteomes" id="UP000055045">
    <property type="component" value="Unassembled WGS sequence"/>
</dbReference>
<feature type="domain" description="FAS1" evidence="1">
    <location>
        <begin position="198"/>
        <end position="354"/>
    </location>
</feature>
<dbReference type="Gene3D" id="2.30.180.10">
    <property type="entry name" value="FAS1 domain"/>
    <property type="match status" value="2"/>
</dbReference>
<protein>
    <recommendedName>
        <fullName evidence="1">FAS1 domain-containing protein</fullName>
    </recommendedName>
</protein>
<comment type="caution">
    <text evidence="2">The sequence shown here is derived from an EMBL/GenBank/DDBJ whole genome shotgun (WGS) entry which is preliminary data.</text>
</comment>
<dbReference type="Pfam" id="PF02469">
    <property type="entry name" value="Fasciclin"/>
    <property type="match status" value="2"/>
</dbReference>
<dbReference type="PANTHER" id="PTHR10900:SF125">
    <property type="entry name" value="FAS1 DOMAIN-CONTAINING PROTEIN YLR001C"/>
    <property type="match status" value="1"/>
</dbReference>
<keyword evidence="3" id="KW-1185">Reference proteome</keyword>
<evidence type="ECO:0000313" key="3">
    <source>
        <dbReference type="Proteomes" id="UP000055045"/>
    </source>
</evidence>
<dbReference type="AlphaFoldDB" id="A0A101M8N6"/>
<sequence length="401" mass="45318">MRVNWKRCARIVRWTTRATVIVATVALGIQFFTRNLLQGAVQPVRIPDTTPIDNNPPSKTIWELIRNDNRTSKFANIVGEFTNIVSVLDAPKPQFTVFVPTNEAFEHEDFAWDLPSFYWLYLVGYHMGPGAFSRDVLSRMNTAPSFIFADIYQQYPQRISVQRLSERFALNYRARYATSDIAGVNGYVHHVDRVLMLPKSTSDLLGDDPEFSILREGLIQTNVAVTINDTSTHVGQTVFAPSNAAFDQLGSKTKRFLFSPGGRRYLKALLEYHVVANRTMFTDVYFQERGRGQISLQEGSMLDLPTLVPGYNLSISIDAGDGARLSPLINNEVRIAQPDLVVMDGVVHKLDTVLLPPRSPRDDKEQQSWFGSLLHWATSNSEVKMGELVRRLEEFVDDAET</sequence>
<name>A0A101M8N6_PENFR</name>
<gene>
    <name evidence="2" type="ORF">ACN42_g11213</name>
</gene>
<reference evidence="2 3" key="1">
    <citation type="submission" date="2015-10" db="EMBL/GenBank/DDBJ databases">
        <title>Genome sequencing of Penicillium freii.</title>
        <authorList>
            <person name="Nguyen H.D."/>
            <person name="Visagie C.M."/>
            <person name="Seifert K.A."/>
        </authorList>
    </citation>
    <scope>NUCLEOTIDE SEQUENCE [LARGE SCALE GENOMIC DNA]</scope>
    <source>
        <strain evidence="2 3">DAOM 242723</strain>
    </source>
</reference>
<organism evidence="2 3">
    <name type="scientific">Penicillium freii</name>
    <dbReference type="NCBI Taxonomy" id="48697"/>
    <lineage>
        <taxon>Eukaryota</taxon>
        <taxon>Fungi</taxon>
        <taxon>Dikarya</taxon>
        <taxon>Ascomycota</taxon>
        <taxon>Pezizomycotina</taxon>
        <taxon>Eurotiomycetes</taxon>
        <taxon>Eurotiomycetidae</taxon>
        <taxon>Eurotiales</taxon>
        <taxon>Aspergillaceae</taxon>
        <taxon>Penicillium</taxon>
    </lineage>
</organism>
<dbReference type="PROSITE" id="PS50213">
    <property type="entry name" value="FAS1"/>
    <property type="match status" value="2"/>
</dbReference>
<accession>A0A101M8N6</accession>
<evidence type="ECO:0000259" key="1">
    <source>
        <dbReference type="PROSITE" id="PS50213"/>
    </source>
</evidence>
<dbReference type="STRING" id="48697.A0A101M8N6"/>
<dbReference type="InterPro" id="IPR050904">
    <property type="entry name" value="Adhesion/Biosynth-related"/>
</dbReference>
<dbReference type="EMBL" id="LLXE01000573">
    <property type="protein sequence ID" value="KUM56019.1"/>
    <property type="molecule type" value="Genomic_DNA"/>
</dbReference>
<dbReference type="SMART" id="SM00554">
    <property type="entry name" value="FAS1"/>
    <property type="match status" value="2"/>
</dbReference>
<dbReference type="OrthoDB" id="7700931at2759"/>
<dbReference type="InterPro" id="IPR036378">
    <property type="entry name" value="FAS1_dom_sf"/>
</dbReference>